<keyword evidence="10" id="KW-1185">Reference proteome</keyword>
<dbReference type="CDD" id="cd06530">
    <property type="entry name" value="S26_SPase_I"/>
    <property type="match status" value="1"/>
</dbReference>
<organism evidence="9 10">
    <name type="scientific">Fragilariopsis cylindrus CCMP1102</name>
    <dbReference type="NCBI Taxonomy" id="635003"/>
    <lineage>
        <taxon>Eukaryota</taxon>
        <taxon>Sar</taxon>
        <taxon>Stramenopiles</taxon>
        <taxon>Ochrophyta</taxon>
        <taxon>Bacillariophyta</taxon>
        <taxon>Bacillariophyceae</taxon>
        <taxon>Bacillariophycidae</taxon>
        <taxon>Bacillariales</taxon>
        <taxon>Bacillariaceae</taxon>
        <taxon>Fragilariopsis</taxon>
    </lineage>
</organism>
<dbReference type="GO" id="GO:0004252">
    <property type="term" value="F:serine-type endopeptidase activity"/>
    <property type="evidence" value="ECO:0007669"/>
    <property type="project" value="InterPro"/>
</dbReference>
<evidence type="ECO:0000259" key="8">
    <source>
        <dbReference type="Pfam" id="PF10502"/>
    </source>
</evidence>
<evidence type="ECO:0000256" key="4">
    <source>
        <dbReference type="ARBA" id="ARBA00022801"/>
    </source>
</evidence>
<dbReference type="Gene3D" id="2.10.109.10">
    <property type="entry name" value="Umud Fragment, subunit A"/>
    <property type="match status" value="1"/>
</dbReference>
<dbReference type="GO" id="GO:0006465">
    <property type="term" value="P:signal peptide processing"/>
    <property type="evidence" value="ECO:0007669"/>
    <property type="project" value="InterPro"/>
</dbReference>
<dbReference type="OrthoDB" id="308440at2759"/>
<feature type="domain" description="Peptidase S26" evidence="8">
    <location>
        <begin position="28"/>
        <end position="245"/>
    </location>
</feature>
<keyword evidence="6" id="KW-0496">Mitochondrion</keyword>
<feature type="region of interest" description="Disordered" evidence="7">
    <location>
        <begin position="83"/>
        <end position="102"/>
    </location>
</feature>
<keyword evidence="6" id="KW-1133">Transmembrane helix</keyword>
<feature type="compositionally biased region" description="Basic and acidic residues" evidence="7">
    <location>
        <begin position="83"/>
        <end position="96"/>
    </location>
</feature>
<dbReference type="KEGG" id="fcy:FRACYDRAFT_261512"/>
<dbReference type="InterPro" id="IPR019758">
    <property type="entry name" value="Pept_S26A_signal_pept_1_CS"/>
</dbReference>
<dbReference type="Pfam" id="PF10502">
    <property type="entry name" value="Peptidase_S26"/>
    <property type="match status" value="1"/>
</dbReference>
<dbReference type="GO" id="GO:0009003">
    <property type="term" value="F:signal peptidase activity"/>
    <property type="evidence" value="ECO:0007669"/>
    <property type="project" value="UniProtKB-EC"/>
</dbReference>
<dbReference type="PROSITE" id="PS00761">
    <property type="entry name" value="SPASE_I_3"/>
    <property type="match status" value="1"/>
</dbReference>
<keyword evidence="6" id="KW-0812">Transmembrane</keyword>
<protein>
    <recommendedName>
        <fullName evidence="6">Mitochondrial inner membrane protease subunit</fullName>
        <ecNumber evidence="6">3.4.21.-</ecNumber>
    </recommendedName>
</protein>
<keyword evidence="6" id="KW-0999">Mitochondrion inner membrane</keyword>
<dbReference type="InterPro" id="IPR000223">
    <property type="entry name" value="Pept_S26A_signal_pept_1"/>
</dbReference>
<dbReference type="PRINTS" id="PR00727">
    <property type="entry name" value="LEADERPTASE"/>
</dbReference>
<feature type="active site" evidence="5">
    <location>
        <position position="53"/>
    </location>
</feature>
<evidence type="ECO:0000256" key="3">
    <source>
        <dbReference type="ARBA" id="ARBA00022670"/>
    </source>
</evidence>
<dbReference type="GO" id="GO:0005743">
    <property type="term" value="C:mitochondrial inner membrane"/>
    <property type="evidence" value="ECO:0007669"/>
    <property type="project" value="UniProtKB-SubCell"/>
</dbReference>
<dbReference type="EMBL" id="KV784359">
    <property type="protein sequence ID" value="OEU15087.1"/>
    <property type="molecule type" value="Genomic_DNA"/>
</dbReference>
<gene>
    <name evidence="9" type="ORF">FRACYDRAFT_261512</name>
</gene>
<evidence type="ECO:0000256" key="2">
    <source>
        <dbReference type="ARBA" id="ARBA00009370"/>
    </source>
</evidence>
<dbReference type="Proteomes" id="UP000095751">
    <property type="component" value="Unassembled WGS sequence"/>
</dbReference>
<dbReference type="InterPro" id="IPR036286">
    <property type="entry name" value="LexA/Signal_pep-like_sf"/>
</dbReference>
<name>A0A1E7FAA8_9STRA</name>
<evidence type="ECO:0000256" key="1">
    <source>
        <dbReference type="ARBA" id="ARBA00000677"/>
    </source>
</evidence>
<keyword evidence="4 6" id="KW-0378">Hydrolase</keyword>
<comment type="catalytic activity">
    <reaction evidence="1">
        <text>Cleavage of hydrophobic, N-terminal signal or leader sequences from secreted and periplasmic proteins.</text>
        <dbReference type="EC" id="3.4.21.89"/>
    </reaction>
</comment>
<dbReference type="PROSITE" id="PS00501">
    <property type="entry name" value="SPASE_I_1"/>
    <property type="match status" value="1"/>
</dbReference>
<proteinExistence type="inferred from homology"/>
<evidence type="ECO:0000313" key="9">
    <source>
        <dbReference type="EMBL" id="OEU15087.1"/>
    </source>
</evidence>
<dbReference type="AlphaFoldDB" id="A0A1E7FAA8"/>
<dbReference type="PANTHER" id="PTHR43390:SF1">
    <property type="entry name" value="CHLOROPLAST PROCESSING PEPTIDASE"/>
    <property type="match status" value="1"/>
</dbReference>
<keyword evidence="3 6" id="KW-0645">Protease</keyword>
<dbReference type="SUPFAM" id="SSF51306">
    <property type="entry name" value="LexA/Signal peptidase"/>
    <property type="match status" value="1"/>
</dbReference>
<feature type="active site" evidence="5">
    <location>
        <position position="157"/>
    </location>
</feature>
<comment type="subcellular location">
    <subcellularLocation>
        <location evidence="6">Mitochondrion inner membrane</location>
    </subcellularLocation>
</comment>
<feature type="transmembrane region" description="Helical" evidence="6">
    <location>
        <begin position="20"/>
        <end position="40"/>
    </location>
</feature>
<keyword evidence="6" id="KW-0472">Membrane</keyword>
<dbReference type="NCBIfam" id="TIGR02227">
    <property type="entry name" value="sigpep_I_bact"/>
    <property type="match status" value="1"/>
</dbReference>
<evidence type="ECO:0000256" key="5">
    <source>
        <dbReference type="PIRSR" id="PIRSR600223-1"/>
    </source>
</evidence>
<accession>A0A1E7FAA8</accession>
<evidence type="ECO:0000256" key="6">
    <source>
        <dbReference type="RuleBase" id="RU362041"/>
    </source>
</evidence>
<sequence>MATNIFRRLRLMDTSNITTASFFASFGTIVAISPIVVWAHDSFFSICRIRGKSMEPTLYCGDIVVVRKSDGFWQRWTRPLIQDEKEKEGTKGKKQPDNTNYSNNEWAIERGKILAFEKDYCNSNGSIGLFRKPPTPINGDIVVYKNPEKYPDQWNIKRVIAIGGQTVRTNKNNPSLQKTKEEEEVIVESNWVFKESVKNVINSYVPPYYIWVEGDNRSNSRDSRYKNHGPVSKKLLVGIAEFRVWPPWRMGKID</sequence>
<dbReference type="InParanoid" id="A0A1E7FAA8"/>
<dbReference type="EC" id="3.4.21.-" evidence="6"/>
<evidence type="ECO:0000313" key="10">
    <source>
        <dbReference type="Proteomes" id="UP000095751"/>
    </source>
</evidence>
<comment type="similarity">
    <text evidence="2 6">Belongs to the peptidase S26 family.</text>
</comment>
<evidence type="ECO:0000256" key="7">
    <source>
        <dbReference type="SAM" id="MobiDB-lite"/>
    </source>
</evidence>
<dbReference type="PANTHER" id="PTHR43390">
    <property type="entry name" value="SIGNAL PEPTIDASE I"/>
    <property type="match status" value="1"/>
</dbReference>
<reference evidence="9 10" key="1">
    <citation type="submission" date="2016-09" db="EMBL/GenBank/DDBJ databases">
        <title>Extensive genetic diversity and differential bi-allelic expression allows diatom success in the polar Southern Ocean.</title>
        <authorList>
            <consortium name="DOE Joint Genome Institute"/>
            <person name="Mock T."/>
            <person name="Otillar R.P."/>
            <person name="Strauss J."/>
            <person name="Dupont C."/>
            <person name="Frickenhaus S."/>
            <person name="Maumus F."/>
            <person name="Mcmullan M."/>
            <person name="Sanges R."/>
            <person name="Schmutz J."/>
            <person name="Toseland A."/>
            <person name="Valas R."/>
            <person name="Veluchamy A."/>
            <person name="Ward B.J."/>
            <person name="Allen A."/>
            <person name="Barry K."/>
            <person name="Falciatore A."/>
            <person name="Ferrante M."/>
            <person name="Fortunato A.E."/>
            <person name="Gloeckner G."/>
            <person name="Gruber A."/>
            <person name="Hipkin R."/>
            <person name="Janech M."/>
            <person name="Kroth P."/>
            <person name="Leese F."/>
            <person name="Lindquist E."/>
            <person name="Lyon B.R."/>
            <person name="Martin J."/>
            <person name="Mayer C."/>
            <person name="Parker M."/>
            <person name="Quesneville H."/>
            <person name="Raymond J."/>
            <person name="Uhlig C."/>
            <person name="Valentin K.U."/>
            <person name="Worden A.Z."/>
            <person name="Armbrust E.V."/>
            <person name="Bowler C."/>
            <person name="Green B."/>
            <person name="Moulton V."/>
            <person name="Van Oosterhout C."/>
            <person name="Grigoriev I."/>
        </authorList>
    </citation>
    <scope>NUCLEOTIDE SEQUENCE [LARGE SCALE GENOMIC DNA]</scope>
    <source>
        <strain evidence="9 10">CCMP1102</strain>
    </source>
</reference>
<dbReference type="InterPro" id="IPR019756">
    <property type="entry name" value="Pept_S26A_signal_pept_1_Ser-AS"/>
</dbReference>
<dbReference type="InterPro" id="IPR019533">
    <property type="entry name" value="Peptidase_S26"/>
</dbReference>